<evidence type="ECO:0000256" key="6">
    <source>
        <dbReference type="SAM" id="Phobius"/>
    </source>
</evidence>
<dbReference type="InterPro" id="IPR019264">
    <property type="entry name" value="DUF2179"/>
</dbReference>
<dbReference type="InterPro" id="IPR003740">
    <property type="entry name" value="YitT"/>
</dbReference>
<sequence length="284" mass="30843">MNDNGKLTYLLKLTFGTLLVTVGVYFFKFPNHFSTGGVSGISVVLGEVLPHMTPGAIQLLLNAALLLIGFRAMGGRFGLATAYASLLMSGVTFVLERVYPMPAPFTSQPLLELIFAVMLPAFGSAILFNMNASTGGTDIVAMLLKKYTRMDIGRALLLTDVLVVVASAAVFGMETGLFSLLGLGMKSLMVDSVIENINLCKFFTIMTEHPDPICRFIVNELNRGATTYDGEGAFTHKKRKIIVTVVTRGQAIRLRQHVKAIDPHAFMLITNTSEIIGKGFRAEN</sequence>
<keyword evidence="3 6" id="KW-0812">Transmembrane</keyword>
<comment type="subcellular location">
    <subcellularLocation>
        <location evidence="1">Cell membrane</location>
        <topology evidence="1">Multi-pass membrane protein</topology>
    </subcellularLocation>
</comment>
<organism evidence="8 9">
    <name type="scientific">Candidatus Onthenecus intestinigallinarum</name>
    <dbReference type="NCBI Taxonomy" id="2840875"/>
    <lineage>
        <taxon>Bacteria</taxon>
        <taxon>Bacillati</taxon>
        <taxon>Bacillota</taxon>
        <taxon>Clostridia</taxon>
        <taxon>Eubacteriales</taxon>
        <taxon>Candidatus Onthenecus</taxon>
    </lineage>
</organism>
<feature type="domain" description="DUF2179" evidence="7">
    <location>
        <begin position="223"/>
        <end position="277"/>
    </location>
</feature>
<name>A0A9D0ZDY3_9FIRM</name>
<evidence type="ECO:0000256" key="5">
    <source>
        <dbReference type="ARBA" id="ARBA00023136"/>
    </source>
</evidence>
<evidence type="ECO:0000256" key="1">
    <source>
        <dbReference type="ARBA" id="ARBA00004651"/>
    </source>
</evidence>
<dbReference type="InterPro" id="IPR015867">
    <property type="entry name" value="N-reg_PII/ATP_PRibTrfase_C"/>
</dbReference>
<dbReference type="GO" id="GO:0005886">
    <property type="term" value="C:plasma membrane"/>
    <property type="evidence" value="ECO:0007669"/>
    <property type="project" value="UniProtKB-SubCell"/>
</dbReference>
<dbReference type="Pfam" id="PF10035">
    <property type="entry name" value="DUF2179"/>
    <property type="match status" value="1"/>
</dbReference>
<dbReference type="Proteomes" id="UP000886887">
    <property type="component" value="Unassembled WGS sequence"/>
</dbReference>
<evidence type="ECO:0000256" key="3">
    <source>
        <dbReference type="ARBA" id="ARBA00022692"/>
    </source>
</evidence>
<feature type="transmembrane region" description="Helical" evidence="6">
    <location>
        <begin position="48"/>
        <end position="70"/>
    </location>
</feature>
<comment type="caution">
    <text evidence="8">The sequence shown here is derived from an EMBL/GenBank/DDBJ whole genome shotgun (WGS) entry which is preliminary data.</text>
</comment>
<dbReference type="CDD" id="cd16380">
    <property type="entry name" value="YitT_C"/>
    <property type="match status" value="1"/>
</dbReference>
<dbReference type="PIRSF" id="PIRSF006483">
    <property type="entry name" value="Membrane_protein_YitT"/>
    <property type="match status" value="1"/>
</dbReference>
<feature type="transmembrane region" description="Helical" evidence="6">
    <location>
        <begin position="156"/>
        <end position="183"/>
    </location>
</feature>
<dbReference type="EMBL" id="DVFJ01000037">
    <property type="protein sequence ID" value="HIQ72718.1"/>
    <property type="molecule type" value="Genomic_DNA"/>
</dbReference>
<feature type="transmembrane region" description="Helical" evidence="6">
    <location>
        <begin position="115"/>
        <end position="144"/>
    </location>
</feature>
<evidence type="ECO:0000313" key="8">
    <source>
        <dbReference type="EMBL" id="HIQ72718.1"/>
    </source>
</evidence>
<dbReference type="InterPro" id="IPR051461">
    <property type="entry name" value="UPF0750_membrane"/>
</dbReference>
<keyword evidence="4 6" id="KW-1133">Transmembrane helix</keyword>
<accession>A0A9D0ZDY3</accession>
<gene>
    <name evidence="8" type="ORF">IAB73_10985</name>
</gene>
<dbReference type="Gene3D" id="3.30.70.120">
    <property type="match status" value="1"/>
</dbReference>
<evidence type="ECO:0000256" key="2">
    <source>
        <dbReference type="ARBA" id="ARBA00022475"/>
    </source>
</evidence>
<protein>
    <submittedName>
        <fullName evidence="8">YitT family protein</fullName>
    </submittedName>
</protein>
<dbReference type="PANTHER" id="PTHR33545">
    <property type="entry name" value="UPF0750 MEMBRANE PROTEIN YITT-RELATED"/>
    <property type="match status" value="1"/>
</dbReference>
<feature type="transmembrane region" description="Helical" evidence="6">
    <location>
        <begin position="77"/>
        <end position="95"/>
    </location>
</feature>
<evidence type="ECO:0000259" key="7">
    <source>
        <dbReference type="Pfam" id="PF10035"/>
    </source>
</evidence>
<dbReference type="PANTHER" id="PTHR33545:SF9">
    <property type="entry name" value="UPF0750 MEMBRANE PROTEIN YITE"/>
    <property type="match status" value="1"/>
</dbReference>
<feature type="transmembrane region" description="Helical" evidence="6">
    <location>
        <begin position="7"/>
        <end position="28"/>
    </location>
</feature>
<keyword evidence="2" id="KW-1003">Cell membrane</keyword>
<dbReference type="Pfam" id="PF02588">
    <property type="entry name" value="YitT_membrane"/>
    <property type="match status" value="1"/>
</dbReference>
<reference evidence="8" key="2">
    <citation type="journal article" date="2021" name="PeerJ">
        <title>Extensive microbial diversity within the chicken gut microbiome revealed by metagenomics and culture.</title>
        <authorList>
            <person name="Gilroy R."/>
            <person name="Ravi A."/>
            <person name="Getino M."/>
            <person name="Pursley I."/>
            <person name="Horton D.L."/>
            <person name="Alikhan N.F."/>
            <person name="Baker D."/>
            <person name="Gharbi K."/>
            <person name="Hall N."/>
            <person name="Watson M."/>
            <person name="Adriaenssens E.M."/>
            <person name="Foster-Nyarko E."/>
            <person name="Jarju S."/>
            <person name="Secka A."/>
            <person name="Antonio M."/>
            <person name="Oren A."/>
            <person name="Chaudhuri R.R."/>
            <person name="La Ragione R."/>
            <person name="Hildebrand F."/>
            <person name="Pallen M.J."/>
        </authorList>
    </citation>
    <scope>NUCLEOTIDE SEQUENCE</scope>
    <source>
        <strain evidence="8">ChiSxjej2B14-6234</strain>
    </source>
</reference>
<evidence type="ECO:0000256" key="4">
    <source>
        <dbReference type="ARBA" id="ARBA00022989"/>
    </source>
</evidence>
<keyword evidence="5 6" id="KW-0472">Membrane</keyword>
<dbReference type="AlphaFoldDB" id="A0A9D0ZDY3"/>
<evidence type="ECO:0000313" key="9">
    <source>
        <dbReference type="Proteomes" id="UP000886887"/>
    </source>
</evidence>
<proteinExistence type="predicted"/>
<reference evidence="8" key="1">
    <citation type="submission" date="2020-10" db="EMBL/GenBank/DDBJ databases">
        <authorList>
            <person name="Gilroy R."/>
        </authorList>
    </citation>
    <scope>NUCLEOTIDE SEQUENCE</scope>
    <source>
        <strain evidence="8">ChiSxjej2B14-6234</strain>
    </source>
</reference>